<sequence length="96" mass="10158">MCGGEVVAAVSLPRRRFRGLTARSHSRKGHGGARGVTEDGGCGPCPRAPDLSEATPRRRGRAPEAEPCGVRDVFVVLEEVQHGRPLRGTNQGAETS</sequence>
<organism evidence="2 3">
    <name type="scientific">Actinomycetospora straminea</name>
    <dbReference type="NCBI Taxonomy" id="663607"/>
    <lineage>
        <taxon>Bacteria</taxon>
        <taxon>Bacillati</taxon>
        <taxon>Actinomycetota</taxon>
        <taxon>Actinomycetes</taxon>
        <taxon>Pseudonocardiales</taxon>
        <taxon>Pseudonocardiaceae</taxon>
        <taxon>Actinomycetospora</taxon>
    </lineage>
</organism>
<feature type="compositionally biased region" description="Gly residues" evidence="1">
    <location>
        <begin position="32"/>
        <end position="43"/>
    </location>
</feature>
<proteinExistence type="predicted"/>
<gene>
    <name evidence="2" type="ORF">GCM10023203_27200</name>
</gene>
<comment type="caution">
    <text evidence="2">The sequence shown here is derived from an EMBL/GenBank/DDBJ whole genome shotgun (WGS) entry which is preliminary data.</text>
</comment>
<evidence type="ECO:0000256" key="1">
    <source>
        <dbReference type="SAM" id="MobiDB-lite"/>
    </source>
</evidence>
<feature type="compositionally biased region" description="Basic residues" evidence="1">
    <location>
        <begin position="20"/>
        <end position="31"/>
    </location>
</feature>
<evidence type="ECO:0000313" key="3">
    <source>
        <dbReference type="Proteomes" id="UP001500457"/>
    </source>
</evidence>
<keyword evidence="3" id="KW-1185">Reference proteome</keyword>
<feature type="region of interest" description="Disordered" evidence="1">
    <location>
        <begin position="20"/>
        <end position="66"/>
    </location>
</feature>
<dbReference type="EMBL" id="BAABHQ010000006">
    <property type="protein sequence ID" value="GAA4875581.1"/>
    <property type="molecule type" value="Genomic_DNA"/>
</dbReference>
<protein>
    <submittedName>
        <fullName evidence="2">Uncharacterized protein</fullName>
    </submittedName>
</protein>
<evidence type="ECO:0000313" key="2">
    <source>
        <dbReference type="EMBL" id="GAA4875581.1"/>
    </source>
</evidence>
<name>A0ABP9EFN8_9PSEU</name>
<reference evidence="3" key="1">
    <citation type="journal article" date="2019" name="Int. J. Syst. Evol. Microbiol.">
        <title>The Global Catalogue of Microorganisms (GCM) 10K type strain sequencing project: providing services to taxonomists for standard genome sequencing and annotation.</title>
        <authorList>
            <consortium name="The Broad Institute Genomics Platform"/>
            <consortium name="The Broad Institute Genome Sequencing Center for Infectious Disease"/>
            <person name="Wu L."/>
            <person name="Ma J."/>
        </authorList>
    </citation>
    <scope>NUCLEOTIDE SEQUENCE [LARGE SCALE GENOMIC DNA]</scope>
    <source>
        <strain evidence="3">JCM 17983</strain>
    </source>
</reference>
<accession>A0ABP9EFN8</accession>
<dbReference type="Proteomes" id="UP001500457">
    <property type="component" value="Unassembled WGS sequence"/>
</dbReference>